<evidence type="ECO:0000313" key="6">
    <source>
        <dbReference type="EMBL" id="CDF04268.1"/>
    </source>
</evidence>
<dbReference type="InterPro" id="IPR058627">
    <property type="entry name" value="MdtA-like_C"/>
</dbReference>
<dbReference type="GO" id="GO:0005886">
    <property type="term" value="C:plasma membrane"/>
    <property type="evidence" value="ECO:0007669"/>
    <property type="project" value="TreeGrafter"/>
</dbReference>
<dbReference type="GO" id="GO:0022857">
    <property type="term" value="F:transmembrane transporter activity"/>
    <property type="evidence" value="ECO:0007669"/>
    <property type="project" value="InterPro"/>
</dbReference>
<comment type="subcellular location">
    <subcellularLocation>
        <location evidence="1">Cell envelope</location>
    </subcellularLocation>
</comment>
<evidence type="ECO:0000259" key="5">
    <source>
        <dbReference type="Pfam" id="PF25967"/>
    </source>
</evidence>
<proteinExistence type="inferred from homology"/>
<evidence type="ECO:0000256" key="2">
    <source>
        <dbReference type="ARBA" id="ARBA00009477"/>
    </source>
</evidence>
<feature type="domain" description="Multidrug resistance protein MdtA-like beta-barrel" evidence="4">
    <location>
        <begin position="9"/>
        <end position="72"/>
    </location>
</feature>
<evidence type="ECO:0000256" key="1">
    <source>
        <dbReference type="ARBA" id="ARBA00004196"/>
    </source>
</evidence>
<name>R7MWW2_MEGEL</name>
<evidence type="ECO:0000256" key="3">
    <source>
        <dbReference type="SAM" id="MobiDB-lite"/>
    </source>
</evidence>
<gene>
    <name evidence="6" type="ORF">BN715_00632</name>
</gene>
<dbReference type="AlphaFoldDB" id="R7MWW2"/>
<feature type="region of interest" description="Disordered" evidence="3">
    <location>
        <begin position="1"/>
        <end position="25"/>
    </location>
</feature>
<accession>R7MWW2</accession>
<reference evidence="6" key="1">
    <citation type="submission" date="2012-11" db="EMBL/GenBank/DDBJ databases">
        <title>Dependencies among metagenomic species, viruses, plasmids and units of genetic variation.</title>
        <authorList>
            <person name="Nielsen H.B."/>
            <person name="Almeida M."/>
            <person name="Juncker A.S."/>
            <person name="Rasmussen S."/>
            <person name="Li J."/>
            <person name="Sunagawa S."/>
            <person name="Plichta D."/>
            <person name="Gautier L."/>
            <person name="Le Chatelier E."/>
            <person name="Peletier E."/>
            <person name="Bonde I."/>
            <person name="Nielsen T."/>
            <person name="Manichanh C."/>
            <person name="Arumugam M."/>
            <person name="Batto J."/>
            <person name="Santos M.B.Q.D."/>
            <person name="Blom N."/>
            <person name="Borruel N."/>
            <person name="Burgdorf K.S."/>
            <person name="Boumezbeur F."/>
            <person name="Casellas F."/>
            <person name="Dore J."/>
            <person name="Guarner F."/>
            <person name="Hansen T."/>
            <person name="Hildebrand F."/>
            <person name="Kaas R.S."/>
            <person name="Kennedy S."/>
            <person name="Kristiansen K."/>
            <person name="Kultima J.R."/>
            <person name="Leonard P."/>
            <person name="Levenez F."/>
            <person name="Lund O."/>
            <person name="Moumen B."/>
            <person name="Le Paslier D."/>
            <person name="Pons N."/>
            <person name="Pedersen O."/>
            <person name="Prifti E."/>
            <person name="Qin J."/>
            <person name="Raes J."/>
            <person name="Tap J."/>
            <person name="Tims S."/>
            <person name="Ussery D.W."/>
            <person name="Yamada T."/>
            <person name="MetaHit consortium"/>
            <person name="Renault P."/>
            <person name="Sicheritz-Ponten T."/>
            <person name="Bork P."/>
            <person name="Wang J."/>
            <person name="Brunak S."/>
            <person name="Ehrlich S.D."/>
        </authorList>
    </citation>
    <scope>NUCLEOTIDE SEQUENCE [LARGE SCALE GENOMIC DNA]</scope>
</reference>
<dbReference type="NCBIfam" id="TIGR01730">
    <property type="entry name" value="RND_mfp"/>
    <property type="match status" value="1"/>
</dbReference>
<dbReference type="Pfam" id="PF25944">
    <property type="entry name" value="Beta-barrel_RND"/>
    <property type="match status" value="1"/>
</dbReference>
<dbReference type="Pfam" id="PF25967">
    <property type="entry name" value="RND-MFP_C"/>
    <property type="match status" value="1"/>
</dbReference>
<comment type="similarity">
    <text evidence="2">Belongs to the membrane fusion protein (MFP) (TC 8.A.1) family.</text>
</comment>
<sequence>MANAQDANEPEDHTPPTASLTLSNGKKYDEISTSYQFDREVSDSTGTITVKALFNNADGVLLPGMFARVTMEGQPLKDAILVPQRAVQQVLDQSFVIVVGSDNKSVARVVTLGDQVGSYYIVKSGLDKDDVVVVEGLSNLKEGQDLDVTMTTADELGLSLTANDTSSTSSVSLTAK</sequence>
<dbReference type="PANTHER" id="PTHR30158">
    <property type="entry name" value="ACRA/E-RELATED COMPONENT OF DRUG EFFLUX TRANSPORTER"/>
    <property type="match status" value="1"/>
</dbReference>
<dbReference type="GO" id="GO:0030313">
    <property type="term" value="C:cell envelope"/>
    <property type="evidence" value="ECO:0007669"/>
    <property type="project" value="UniProtKB-SubCell"/>
</dbReference>
<dbReference type="InterPro" id="IPR058626">
    <property type="entry name" value="MdtA-like_b-barrel"/>
</dbReference>
<dbReference type="Proteomes" id="UP000017908">
    <property type="component" value="Unassembled WGS sequence"/>
</dbReference>
<dbReference type="FunFam" id="2.40.420.20:FF:000001">
    <property type="entry name" value="Efflux RND transporter periplasmic adaptor subunit"/>
    <property type="match status" value="1"/>
</dbReference>
<evidence type="ECO:0000313" key="7">
    <source>
        <dbReference type="Proteomes" id="UP000017908"/>
    </source>
</evidence>
<dbReference type="EMBL" id="CBKE010000045">
    <property type="protein sequence ID" value="CDF04268.1"/>
    <property type="molecule type" value="Genomic_DNA"/>
</dbReference>
<dbReference type="Gene3D" id="2.40.30.170">
    <property type="match status" value="1"/>
</dbReference>
<dbReference type="InterPro" id="IPR006143">
    <property type="entry name" value="RND_pump_MFP"/>
</dbReference>
<dbReference type="GO" id="GO:0046677">
    <property type="term" value="P:response to antibiotic"/>
    <property type="evidence" value="ECO:0007669"/>
    <property type="project" value="TreeGrafter"/>
</dbReference>
<dbReference type="Gene3D" id="2.40.420.20">
    <property type="match status" value="1"/>
</dbReference>
<comment type="caution">
    <text evidence="6">The sequence shown here is derived from an EMBL/GenBank/DDBJ whole genome shotgun (WGS) entry which is preliminary data.</text>
</comment>
<feature type="domain" description="Multidrug resistance protein MdtA-like C-terminal permuted SH3" evidence="5">
    <location>
        <begin position="78"/>
        <end position="137"/>
    </location>
</feature>
<dbReference type="SUPFAM" id="SSF111369">
    <property type="entry name" value="HlyD-like secretion proteins"/>
    <property type="match status" value="1"/>
</dbReference>
<protein>
    <submittedName>
        <fullName evidence="6">Efflux transporter RND family MFP subunit</fullName>
    </submittedName>
</protein>
<evidence type="ECO:0000259" key="4">
    <source>
        <dbReference type="Pfam" id="PF25944"/>
    </source>
</evidence>
<organism evidence="6 7">
    <name type="scientific">Megasphaera elsdenii CAG:570</name>
    <dbReference type="NCBI Taxonomy" id="1263087"/>
    <lineage>
        <taxon>Bacteria</taxon>
        <taxon>Bacillati</taxon>
        <taxon>Bacillota</taxon>
        <taxon>Negativicutes</taxon>
        <taxon>Veillonellales</taxon>
        <taxon>Veillonellaceae</taxon>
        <taxon>Megasphaera</taxon>
    </lineage>
</organism>